<evidence type="ECO:0000313" key="4">
    <source>
        <dbReference type="EMBL" id="MEF2966103.1"/>
    </source>
</evidence>
<dbReference type="SUPFAM" id="SSF55383">
    <property type="entry name" value="Copper amine oxidase, domain N"/>
    <property type="match status" value="1"/>
</dbReference>
<dbReference type="SUPFAM" id="SSF88713">
    <property type="entry name" value="Glycoside hydrolase/deacetylase"/>
    <property type="match status" value="1"/>
</dbReference>
<dbReference type="Proteomes" id="UP001306950">
    <property type="component" value="Unassembled WGS sequence"/>
</dbReference>
<dbReference type="Gene3D" id="3.20.20.370">
    <property type="entry name" value="Glycoside hydrolase/deacetylase"/>
    <property type="match status" value="1"/>
</dbReference>
<dbReference type="EMBL" id="JAZHPZ010000004">
    <property type="protein sequence ID" value="MEF2966103.1"/>
    <property type="molecule type" value="Genomic_DNA"/>
</dbReference>
<comment type="caution">
    <text evidence="4">The sequence shown here is derived from an EMBL/GenBank/DDBJ whole genome shotgun (WGS) entry which is preliminary data.</text>
</comment>
<name>A0ABU7VRU7_9BACL</name>
<gene>
    <name evidence="4" type="ORF">V3851_09700</name>
</gene>
<dbReference type="PANTHER" id="PTHR10587:SF125">
    <property type="entry name" value="POLYSACCHARIDE DEACETYLASE YHEN-RELATED"/>
    <property type="match status" value="1"/>
</dbReference>
<evidence type="ECO:0000256" key="1">
    <source>
        <dbReference type="SAM" id="MobiDB-lite"/>
    </source>
</evidence>
<dbReference type="Pfam" id="PF07833">
    <property type="entry name" value="Cu_amine_oxidN1"/>
    <property type="match status" value="1"/>
</dbReference>
<dbReference type="InterPro" id="IPR050248">
    <property type="entry name" value="Polysacc_deacetylase_ArnD"/>
</dbReference>
<dbReference type="InterPro" id="IPR036582">
    <property type="entry name" value="Mao_N_sf"/>
</dbReference>
<feature type="region of interest" description="Disordered" evidence="1">
    <location>
        <begin position="69"/>
        <end position="97"/>
    </location>
</feature>
<dbReference type="InterPro" id="IPR012854">
    <property type="entry name" value="Cu_amine_oxidase-like_N"/>
</dbReference>
<dbReference type="RefSeq" id="WP_331846339.1">
    <property type="nucleotide sequence ID" value="NZ_JAZHPZ010000004.1"/>
</dbReference>
<feature type="domain" description="NodB homology" evidence="3">
    <location>
        <begin position="128"/>
        <end position="313"/>
    </location>
</feature>
<protein>
    <submittedName>
        <fullName evidence="4">Polysaccharide deacetylase family protein</fullName>
    </submittedName>
</protein>
<keyword evidence="2" id="KW-0732">Signal</keyword>
<sequence>MRKYRMPGFKTLRTALLAMLAIVAAASVYGEQQPVMPGISGYALSAGPALGTYSAGGIASAMAGPSGLQTAAADGSGTFEAERTPPSGVGSDAALTDSDDLTASTVPAASIASAAKPDKTPPAPKREKVVYLTFDDGPSKLTDEVLSILDREGAQATFFVLGEHAKQSPEIITRIAEAGHAIGNHTYNHEYSDLYSSFPRFWEQIKRTEEILREITGVRPVLVRAPGGTYGHFDETYFELLEQGGYKVFDWDVDSGDSKRKGVPAAEIVKNATSEKLKDEMIVLLHDGAGHAESVKALPDIIQFYKKHGYTFKALSPEQKPVQFSLAASAKTKAKPAPSAAWIESHVKPNAALFGPAQPLFVEAGGVETKLGAGEYALHDGQFIVPLRSTMERLGASVSWDGQSRTAVVLWGDTVVTVDPNRSRLLTEGREGSVTFNGITFVLRNNALWLSLRPLLEATGHPVVSFVSDGDERRIKAM</sequence>
<evidence type="ECO:0000259" key="3">
    <source>
        <dbReference type="PROSITE" id="PS51677"/>
    </source>
</evidence>
<dbReference type="Pfam" id="PF01522">
    <property type="entry name" value="Polysacc_deac_1"/>
    <property type="match status" value="1"/>
</dbReference>
<reference evidence="4 5" key="1">
    <citation type="submission" date="2024-02" db="EMBL/GenBank/DDBJ databases">
        <title>A nitrogen-fixing paenibacillus bacterium.</title>
        <authorList>
            <person name="Zhang W.L."/>
            <person name="Chen S.F."/>
        </authorList>
    </citation>
    <scope>NUCLEOTIDE SEQUENCE [LARGE SCALE GENOMIC DNA]</scope>
    <source>
        <strain evidence="4 5">M1</strain>
    </source>
</reference>
<dbReference type="Gene3D" id="3.30.457.10">
    <property type="entry name" value="Copper amine oxidase-like, N-terminal domain"/>
    <property type="match status" value="1"/>
</dbReference>
<dbReference type="CDD" id="cd10944">
    <property type="entry name" value="CE4_SmPgdA_like"/>
    <property type="match status" value="1"/>
</dbReference>
<evidence type="ECO:0000313" key="5">
    <source>
        <dbReference type="Proteomes" id="UP001306950"/>
    </source>
</evidence>
<accession>A0ABU7VRU7</accession>
<proteinExistence type="predicted"/>
<dbReference type="InterPro" id="IPR011330">
    <property type="entry name" value="Glyco_hydro/deAcase_b/a-brl"/>
</dbReference>
<dbReference type="PANTHER" id="PTHR10587">
    <property type="entry name" value="GLYCOSYL TRANSFERASE-RELATED"/>
    <property type="match status" value="1"/>
</dbReference>
<keyword evidence="5" id="KW-1185">Reference proteome</keyword>
<organism evidence="4 5">
    <name type="scientific">Paenibacillus haidiansis</name>
    <dbReference type="NCBI Taxonomy" id="1574488"/>
    <lineage>
        <taxon>Bacteria</taxon>
        <taxon>Bacillati</taxon>
        <taxon>Bacillota</taxon>
        <taxon>Bacilli</taxon>
        <taxon>Bacillales</taxon>
        <taxon>Paenibacillaceae</taxon>
        <taxon>Paenibacillus</taxon>
    </lineage>
</organism>
<feature type="chain" id="PRO_5046434343" evidence="2">
    <location>
        <begin position="27"/>
        <end position="478"/>
    </location>
</feature>
<dbReference type="InterPro" id="IPR002509">
    <property type="entry name" value="NODB_dom"/>
</dbReference>
<evidence type="ECO:0000256" key="2">
    <source>
        <dbReference type="SAM" id="SignalP"/>
    </source>
</evidence>
<feature type="signal peptide" evidence="2">
    <location>
        <begin position="1"/>
        <end position="26"/>
    </location>
</feature>
<dbReference type="PROSITE" id="PS51677">
    <property type="entry name" value="NODB"/>
    <property type="match status" value="1"/>
</dbReference>